<reference evidence="4 5" key="1">
    <citation type="submission" date="2015-10" db="EMBL/GenBank/DDBJ databases">
        <title>Draft genome sequence of pyrrolomycin-producing Streptomyces vitaminophilus.</title>
        <authorList>
            <person name="Graham D.E."/>
            <person name="Mahan K.M."/>
            <person name="Klingeman D.M."/>
            <person name="Hettich R.L."/>
            <person name="Parry R.J."/>
        </authorList>
    </citation>
    <scope>NUCLEOTIDE SEQUENCE [LARGE SCALE GENOMIC DNA]</scope>
    <source>
        <strain evidence="4 5">ATCC 31673</strain>
    </source>
</reference>
<evidence type="ECO:0000313" key="4">
    <source>
        <dbReference type="EMBL" id="KRV47336.1"/>
    </source>
</evidence>
<dbReference type="InterPro" id="IPR005754">
    <property type="entry name" value="Sortase"/>
</dbReference>
<protein>
    <submittedName>
        <fullName evidence="4">Sortase</fullName>
    </submittedName>
</protein>
<dbReference type="SUPFAM" id="SSF63817">
    <property type="entry name" value="Sortase"/>
    <property type="match status" value="1"/>
</dbReference>
<keyword evidence="3" id="KW-0812">Transmembrane</keyword>
<dbReference type="GO" id="GO:0016787">
    <property type="term" value="F:hydrolase activity"/>
    <property type="evidence" value="ECO:0007669"/>
    <property type="project" value="UniProtKB-KW"/>
</dbReference>
<comment type="caution">
    <text evidence="4">The sequence shown here is derived from an EMBL/GenBank/DDBJ whole genome shotgun (WGS) entry which is preliminary data.</text>
</comment>
<feature type="transmembrane region" description="Helical" evidence="3">
    <location>
        <begin position="12"/>
        <end position="31"/>
    </location>
</feature>
<evidence type="ECO:0000256" key="2">
    <source>
        <dbReference type="SAM" id="MobiDB-lite"/>
    </source>
</evidence>
<proteinExistence type="predicted"/>
<keyword evidence="1" id="KW-0378">Hydrolase</keyword>
<dbReference type="NCBIfam" id="TIGR01076">
    <property type="entry name" value="sortase_fam"/>
    <property type="match status" value="1"/>
</dbReference>
<keyword evidence="5" id="KW-1185">Reference proteome</keyword>
<accession>A0A0T6LMZ7</accession>
<gene>
    <name evidence="4" type="ORF">AQ490_07685</name>
</gene>
<feature type="region of interest" description="Disordered" evidence="2">
    <location>
        <begin position="51"/>
        <end position="72"/>
    </location>
</feature>
<keyword evidence="3" id="KW-0472">Membrane</keyword>
<evidence type="ECO:0000256" key="1">
    <source>
        <dbReference type="ARBA" id="ARBA00022801"/>
    </source>
</evidence>
<sequence>MPIRLVVRTLSEVFLTLGTVLLLFTFYTLYWTGVTYDQGADRELSSLRERWSQDSTGTRLNGGAGQGAPPAGAPYREGTAFAVMYAPRLGDDWRQPVLEGTSAGVLQRGLGHYRGTGRLGEVGNFAVAGHRRTHGDPFRDLPRLRPGDAVVLTDGESWFTYQVDAQPYRTLPGDGGVVAPTPAPAVAAAAPYPGPGRYLTLTTGDPEWGRSHRLVVWAHLVDVLPAGQGKPAALAG</sequence>
<dbReference type="Proteomes" id="UP000050867">
    <property type="component" value="Unassembled WGS sequence"/>
</dbReference>
<keyword evidence="3" id="KW-1133">Transmembrane helix</keyword>
<dbReference type="InterPro" id="IPR023365">
    <property type="entry name" value="Sortase_dom-sf"/>
</dbReference>
<dbReference type="AlphaFoldDB" id="A0A0T6LMZ7"/>
<name>A0A0T6LMZ7_WENVI</name>
<dbReference type="NCBIfam" id="NF033747">
    <property type="entry name" value="class_E_sortase"/>
    <property type="match status" value="1"/>
</dbReference>
<dbReference type="Gene3D" id="2.40.260.10">
    <property type="entry name" value="Sortase"/>
    <property type="match status" value="1"/>
</dbReference>
<dbReference type="InterPro" id="IPR053465">
    <property type="entry name" value="Sortase_Class_E"/>
</dbReference>
<dbReference type="STRING" id="76728.AQ490_07685"/>
<dbReference type="OrthoDB" id="5242879at2"/>
<dbReference type="CDD" id="cd05830">
    <property type="entry name" value="Sortase_E"/>
    <property type="match status" value="1"/>
</dbReference>
<organism evidence="4 5">
    <name type="scientific">Wenjunlia vitaminophila</name>
    <name type="common">Streptomyces vitaminophilus</name>
    <dbReference type="NCBI Taxonomy" id="76728"/>
    <lineage>
        <taxon>Bacteria</taxon>
        <taxon>Bacillati</taxon>
        <taxon>Actinomycetota</taxon>
        <taxon>Actinomycetes</taxon>
        <taxon>Kitasatosporales</taxon>
        <taxon>Streptomycetaceae</taxon>
        <taxon>Wenjunlia</taxon>
    </lineage>
</organism>
<dbReference type="eggNOG" id="COG3764">
    <property type="taxonomic scope" value="Bacteria"/>
</dbReference>
<evidence type="ECO:0000313" key="5">
    <source>
        <dbReference type="Proteomes" id="UP000050867"/>
    </source>
</evidence>
<dbReference type="Pfam" id="PF04203">
    <property type="entry name" value="Sortase"/>
    <property type="match status" value="1"/>
</dbReference>
<dbReference type="RefSeq" id="WP_018384222.1">
    <property type="nucleotide sequence ID" value="NZ_LLZU01000037.1"/>
</dbReference>
<dbReference type="InterPro" id="IPR042003">
    <property type="entry name" value="Sortase_E"/>
</dbReference>
<dbReference type="EMBL" id="LLZU01000037">
    <property type="protein sequence ID" value="KRV47336.1"/>
    <property type="molecule type" value="Genomic_DNA"/>
</dbReference>
<evidence type="ECO:0000256" key="3">
    <source>
        <dbReference type="SAM" id="Phobius"/>
    </source>
</evidence>